<organism evidence="3 4">
    <name type="scientific">Caldanaerobacter subterraneus subsp. pacificus DSM 12653</name>
    <dbReference type="NCBI Taxonomy" id="391606"/>
    <lineage>
        <taxon>Bacteria</taxon>
        <taxon>Bacillati</taxon>
        <taxon>Bacillota</taxon>
        <taxon>Clostridia</taxon>
        <taxon>Thermoanaerobacterales</taxon>
        <taxon>Thermoanaerobacteraceae</taxon>
        <taxon>Caldanaerobacter</taxon>
    </lineage>
</organism>
<dbReference type="Gene3D" id="3.30.1360.130">
    <property type="entry name" value="Dipeptide transport protein"/>
    <property type="match status" value="1"/>
</dbReference>
<feature type="binding site" evidence="2">
    <location>
        <position position="60"/>
    </location>
    <ligand>
        <name>Zn(2+)</name>
        <dbReference type="ChEBI" id="CHEBI:29105"/>
        <label>2</label>
    </ligand>
</feature>
<dbReference type="RefSeq" id="WP_009609807.1">
    <property type="nucleotide sequence ID" value="NZ_ABXP02000115.1"/>
</dbReference>
<dbReference type="InterPro" id="IPR036177">
    <property type="entry name" value="Peptidase_M55_sf"/>
</dbReference>
<feature type="active site" description="Nucleophile" evidence="1">
    <location>
        <position position="116"/>
    </location>
</feature>
<sequence>MKIYISVDMEGIAGILLPEQLVKGETLYYEARKLMTREVNVIIEELIKIGVKDIVVKDAHGSGFNFLIEDLHPDALYVMGGLRVDQRFPLLDSSFTGAFLIGYHAKSGTKQAIRDHTISSHSWQSITINGIEIGEIGLDSLLFGLHNVPIMLVTGDDKACKEVKEFLGEDVVTYITKYSLGRHAGIMLPPKRVYKELAEVVKRAIDNSKKCSPFYLNPPYEMVVRYMSTEQVDRLFCDNKRVIRIDGVTVKYKEEDLMQLLSHVL</sequence>
<dbReference type="InterPro" id="IPR027476">
    <property type="entry name" value="DppA_N"/>
</dbReference>
<feature type="binding site" evidence="2">
    <location>
        <position position="104"/>
    </location>
    <ligand>
        <name>Zn(2+)</name>
        <dbReference type="ChEBI" id="CHEBI:29105"/>
        <label>2</label>
    </ligand>
</feature>
<evidence type="ECO:0000256" key="1">
    <source>
        <dbReference type="PIRSR" id="PIRSR015853-1"/>
    </source>
</evidence>
<comment type="caution">
    <text evidence="3">The sequence shown here is derived from an EMBL/GenBank/DDBJ whole genome shotgun (WGS) entry which is preliminary data.</text>
</comment>
<dbReference type="Pfam" id="PF04951">
    <property type="entry name" value="Peptidase_M55"/>
    <property type="match status" value="1"/>
</dbReference>
<evidence type="ECO:0000313" key="4">
    <source>
        <dbReference type="Proteomes" id="UP000010146"/>
    </source>
</evidence>
<reference evidence="3 4" key="1">
    <citation type="submission" date="2008-07" db="EMBL/GenBank/DDBJ databases">
        <authorList>
            <person name="Gonzalez J."/>
            <person name="Sokolova T."/>
            <person name="Ferriera S."/>
            <person name="Johnson J."/>
            <person name="Kravitz S."/>
            <person name="Beeson K."/>
            <person name="Sutton G."/>
            <person name="Rogers Y.-H."/>
            <person name="Friedman R."/>
            <person name="Frazier M."/>
            <person name="Venter J.C."/>
        </authorList>
    </citation>
    <scope>NUCLEOTIDE SEQUENCE [LARGE SCALE GENOMIC DNA]</scope>
    <source>
        <strain evidence="3 4">DSM 12653</strain>
    </source>
</reference>
<name>B7R6B9_9THEO</name>
<gene>
    <name evidence="3" type="ORF">CDSM653_02148</name>
</gene>
<reference evidence="4" key="3">
    <citation type="submission" date="2015-02" db="EMBL/GenBank/DDBJ databases">
        <title>Genome analysis of three genomes within the thermophilic hydrogenogenic bacterial species Caldanaerobacter subterraneus.</title>
        <authorList>
            <person name="Sant'Anna F.H."/>
            <person name="Lebedinsky A."/>
            <person name="Sokolova T."/>
            <person name="Robb F.T."/>
            <person name="Gonzalez J.M."/>
        </authorList>
    </citation>
    <scope>NUCLEOTIDE SEQUENCE [LARGE SCALE GENOMIC DNA]</scope>
    <source>
        <strain evidence="4">DSM 12653</strain>
    </source>
</reference>
<reference evidence="3 4" key="2">
    <citation type="journal article" date="2015" name="BMC Genomics">
        <title>Analysis of three genomes within the thermophilic bacterial species Caldanaerobacter subterraneus with a focus on carbon monoxide dehydrogenase evolution and hydrolase diversity.</title>
        <authorList>
            <person name="Sant'Anna F.H."/>
            <person name="Lebedinsky A.V."/>
            <person name="Sokolova T.G."/>
            <person name="Robb F.T."/>
            <person name="Gonzalez J.M."/>
        </authorList>
    </citation>
    <scope>NUCLEOTIDE SEQUENCE [LARGE SCALE GENOMIC DNA]</scope>
    <source>
        <strain evidence="3 4">DSM 12653</strain>
    </source>
</reference>
<proteinExistence type="predicted"/>
<protein>
    <recommendedName>
        <fullName evidence="5">Aminopeptidase</fullName>
    </recommendedName>
</protein>
<feature type="binding site" evidence="2">
    <location>
        <position position="10"/>
    </location>
    <ligand>
        <name>Zn(2+)</name>
        <dbReference type="ChEBI" id="CHEBI:29105"/>
        <label>1</label>
    </ligand>
</feature>
<keyword evidence="2" id="KW-0862">Zinc</keyword>
<dbReference type="SUPFAM" id="SSF63992">
    <property type="entry name" value="Dipeptide transport protein"/>
    <property type="match status" value="1"/>
</dbReference>
<dbReference type="Proteomes" id="UP000010146">
    <property type="component" value="Unassembled WGS sequence"/>
</dbReference>
<evidence type="ECO:0000256" key="2">
    <source>
        <dbReference type="PIRSR" id="PIRSR015853-2"/>
    </source>
</evidence>
<evidence type="ECO:0000313" key="3">
    <source>
        <dbReference type="EMBL" id="KKC28766.1"/>
    </source>
</evidence>
<evidence type="ECO:0008006" key="5">
    <source>
        <dbReference type="Google" id="ProtNLM"/>
    </source>
</evidence>
<dbReference type="CDD" id="cd08663">
    <property type="entry name" value="DAP_dppA_1"/>
    <property type="match status" value="1"/>
</dbReference>
<feature type="binding site" evidence="2">
    <location>
        <position position="8"/>
    </location>
    <ligand>
        <name>Zn(2+)</name>
        <dbReference type="ChEBI" id="CHEBI:29105"/>
        <label>2</label>
    </ligand>
</feature>
<dbReference type="Gene3D" id="3.40.50.10780">
    <property type="entry name" value="Dipeptide transport protein"/>
    <property type="match status" value="1"/>
</dbReference>
<dbReference type="InterPro" id="IPR007035">
    <property type="entry name" value="Peptidase_M55"/>
</dbReference>
<keyword evidence="2" id="KW-0479">Metal-binding</keyword>
<feature type="binding site" evidence="2">
    <location>
        <position position="135"/>
    </location>
    <ligand>
        <name>Zn(2+)</name>
        <dbReference type="ChEBI" id="CHEBI:29105"/>
        <label>2</label>
    </ligand>
</feature>
<dbReference type="EMBL" id="ABXP02000115">
    <property type="protein sequence ID" value="KKC28766.1"/>
    <property type="molecule type" value="Genomic_DNA"/>
</dbReference>
<dbReference type="GO" id="GO:0046872">
    <property type="term" value="F:metal ion binding"/>
    <property type="evidence" value="ECO:0007669"/>
    <property type="project" value="UniProtKB-KW"/>
</dbReference>
<accession>B7R6B9</accession>
<feature type="binding site" evidence="2">
    <location>
        <position position="8"/>
    </location>
    <ligand>
        <name>Zn(2+)</name>
        <dbReference type="ChEBI" id="CHEBI:29105"/>
        <label>1</label>
    </ligand>
</feature>
<dbReference type="PIRSF" id="PIRSF015853">
    <property type="entry name" value="Pep_DppA"/>
    <property type="match status" value="1"/>
</dbReference>
<dbReference type="AlphaFoldDB" id="B7R6B9"/>